<dbReference type="InterPro" id="IPR053182">
    <property type="entry name" value="YobU-like_regulator"/>
</dbReference>
<dbReference type="Pfam" id="PF14526">
    <property type="entry name" value="Cass2"/>
    <property type="match status" value="1"/>
</dbReference>
<dbReference type="PANTHER" id="PTHR36444:SF2">
    <property type="entry name" value="TRANSCRIPTIONAL REGULATOR PROTEIN YOBU-RELATED"/>
    <property type="match status" value="1"/>
</dbReference>
<sequence length="164" mass="18320">MNKQAQHKPSITITGIAARTTNAREKGPDGLLPQLWNRYFQNPGPVLPGGDNPHLLYAVYTDYESDVNGAYTVVIGHPCGGSEEAPASDPGMERVVVPEADYLVFESRRGPVFEVVLEAWQEVWAYFQDSPVQRAYTGDFELYDTRQFDPQHAVVHLYIAVRPA</sequence>
<dbReference type="PANTHER" id="PTHR36444">
    <property type="entry name" value="TRANSCRIPTIONAL REGULATOR PROTEIN YOBU-RELATED"/>
    <property type="match status" value="1"/>
</dbReference>
<dbReference type="SMART" id="SM00871">
    <property type="entry name" value="AraC_E_bind"/>
    <property type="match status" value="1"/>
</dbReference>
<keyword evidence="3" id="KW-1185">Reference proteome</keyword>
<organism evidence="2 3">
    <name type="scientific">Paenibacillus oceani</name>
    <dbReference type="NCBI Taxonomy" id="2772510"/>
    <lineage>
        <taxon>Bacteria</taxon>
        <taxon>Bacillati</taxon>
        <taxon>Bacillota</taxon>
        <taxon>Bacilli</taxon>
        <taxon>Bacillales</taxon>
        <taxon>Paenibacillaceae</taxon>
        <taxon>Paenibacillus</taxon>
    </lineage>
</organism>
<protein>
    <submittedName>
        <fullName evidence="2">AraC family transcriptional regulator</fullName>
    </submittedName>
</protein>
<gene>
    <name evidence="2" type="ORF">IDH45_01110</name>
</gene>
<feature type="domain" description="AraC effector-binding" evidence="1">
    <location>
        <begin position="1"/>
        <end position="162"/>
    </location>
</feature>
<reference evidence="2" key="1">
    <citation type="submission" date="2020-09" db="EMBL/GenBank/DDBJ databases">
        <title>A novel bacterium of genus Paenibacillus, isolated from South China Sea.</title>
        <authorList>
            <person name="Huang H."/>
            <person name="Mo K."/>
            <person name="Hu Y."/>
        </authorList>
    </citation>
    <scope>NUCLEOTIDE SEQUENCE</scope>
    <source>
        <strain evidence="2">IB182363</strain>
    </source>
</reference>
<evidence type="ECO:0000313" key="3">
    <source>
        <dbReference type="Proteomes" id="UP000639396"/>
    </source>
</evidence>
<dbReference type="Proteomes" id="UP000639396">
    <property type="component" value="Unassembled WGS sequence"/>
</dbReference>
<dbReference type="Gene3D" id="3.20.80.10">
    <property type="entry name" value="Regulatory factor, effector binding domain"/>
    <property type="match status" value="1"/>
</dbReference>
<dbReference type="RefSeq" id="WP_190923831.1">
    <property type="nucleotide sequence ID" value="NZ_JACXJA010000001.1"/>
</dbReference>
<evidence type="ECO:0000313" key="2">
    <source>
        <dbReference type="EMBL" id="MBD2860585.1"/>
    </source>
</evidence>
<dbReference type="SUPFAM" id="SSF55136">
    <property type="entry name" value="Probable bacterial effector-binding domain"/>
    <property type="match status" value="1"/>
</dbReference>
<dbReference type="InterPro" id="IPR010499">
    <property type="entry name" value="AraC_E-bd"/>
</dbReference>
<proteinExistence type="predicted"/>
<evidence type="ECO:0000259" key="1">
    <source>
        <dbReference type="SMART" id="SM00871"/>
    </source>
</evidence>
<dbReference type="InterPro" id="IPR029441">
    <property type="entry name" value="Cass2"/>
</dbReference>
<comment type="caution">
    <text evidence="2">The sequence shown here is derived from an EMBL/GenBank/DDBJ whole genome shotgun (WGS) entry which is preliminary data.</text>
</comment>
<dbReference type="EMBL" id="JACXJA010000001">
    <property type="protein sequence ID" value="MBD2860585.1"/>
    <property type="molecule type" value="Genomic_DNA"/>
</dbReference>
<name>A0A927GXJ4_9BACL</name>
<dbReference type="InterPro" id="IPR011256">
    <property type="entry name" value="Reg_factor_effector_dom_sf"/>
</dbReference>
<dbReference type="AlphaFoldDB" id="A0A927GXJ4"/>
<accession>A0A927GXJ4</accession>